<reference evidence="3 4" key="1">
    <citation type="submission" date="2016-10" db="EMBL/GenBank/DDBJ databases">
        <title>Evaluation of Human, Animal and Environmental Mycobacterium chelonae Isolates by Core Genome Phylogenomic Analysis, Targeted Gene Comparison, and Anti-microbial Susceptibility Patterns: A Tale of Mistaken Identities.</title>
        <authorList>
            <person name="Fogelson S.B."/>
            <person name="Camus A.C."/>
            <person name="Lorenz W."/>
            <person name="Vasireddy R."/>
            <person name="Vasireddy S."/>
            <person name="Smith T."/>
            <person name="Brown-Elliott B.A."/>
            <person name="Wallace R.J.Jr."/>
            <person name="Hasan N.A."/>
            <person name="Reischl U."/>
            <person name="Sanchez S."/>
        </authorList>
    </citation>
    <scope>NUCLEOTIDE SEQUENCE [LARGE SCALE GENOMIC DNA]</scope>
    <source>
        <strain evidence="3 4">8528</strain>
    </source>
</reference>
<dbReference type="Gene3D" id="2.40.10.10">
    <property type="entry name" value="Trypsin-like serine proteases"/>
    <property type="match status" value="2"/>
</dbReference>
<evidence type="ECO:0000256" key="1">
    <source>
        <dbReference type="SAM" id="MobiDB-lite"/>
    </source>
</evidence>
<dbReference type="Proteomes" id="UP000179621">
    <property type="component" value="Unassembled WGS sequence"/>
</dbReference>
<accession>A0ABX3C5Z5</accession>
<dbReference type="EMBL" id="MLIH01000002">
    <property type="protein sequence ID" value="OHU13994.1"/>
    <property type="molecule type" value="Genomic_DNA"/>
</dbReference>
<protein>
    <recommendedName>
        <fullName evidence="5">Peptidase S1 domain-containing protein</fullName>
    </recommendedName>
</protein>
<gene>
    <name evidence="3" type="ORF">BKG73_04900</name>
</gene>
<dbReference type="InterPro" id="IPR043504">
    <property type="entry name" value="Peptidase_S1_PA_chymotrypsin"/>
</dbReference>
<comment type="caution">
    <text evidence="3">The sequence shown here is derived from an EMBL/GenBank/DDBJ whole genome shotgun (WGS) entry which is preliminary data.</text>
</comment>
<evidence type="ECO:0000313" key="3">
    <source>
        <dbReference type="EMBL" id="OHU13994.1"/>
    </source>
</evidence>
<organism evidence="3 4">
    <name type="scientific">Mycobacteroides saopaulense</name>
    <dbReference type="NCBI Taxonomy" id="1578165"/>
    <lineage>
        <taxon>Bacteria</taxon>
        <taxon>Bacillati</taxon>
        <taxon>Actinomycetota</taxon>
        <taxon>Actinomycetes</taxon>
        <taxon>Mycobacteriales</taxon>
        <taxon>Mycobacteriaceae</taxon>
        <taxon>Mycobacteroides</taxon>
    </lineage>
</organism>
<feature type="chain" id="PRO_5046836729" description="Peptidase S1 domain-containing protein" evidence="2">
    <location>
        <begin position="35"/>
        <end position="261"/>
    </location>
</feature>
<sequence>MNVADRFRRTAALIAFAPAAVLTWTVLPAATAHADGPLIYPGMKINQGALSCTLGFVDPAARIGLTAGHCALDSVGAVFDDNGNRIGAADIAHFTPTPEDKSLAEQPPVDYEGIAFDDGVPINNILPNGLVLEANPKIAPTVGMPVCRTGIATGEACGVIVASTDSVFVIDGLPSDHGDSGSPVYAITEPGRAAIVGIATEVLTSKKTGEQATMAISWRAIWRQIKDDIDRIGRDEMPPQQPPNMQEPTADIPADLPATDA</sequence>
<keyword evidence="2" id="KW-0732">Signal</keyword>
<feature type="signal peptide" evidence="2">
    <location>
        <begin position="1"/>
        <end position="34"/>
    </location>
</feature>
<feature type="region of interest" description="Disordered" evidence="1">
    <location>
        <begin position="232"/>
        <end position="261"/>
    </location>
</feature>
<name>A0ABX3C5Z5_9MYCO</name>
<evidence type="ECO:0000313" key="4">
    <source>
        <dbReference type="Proteomes" id="UP000179621"/>
    </source>
</evidence>
<dbReference type="SUPFAM" id="SSF50494">
    <property type="entry name" value="Trypsin-like serine proteases"/>
    <property type="match status" value="1"/>
</dbReference>
<evidence type="ECO:0008006" key="5">
    <source>
        <dbReference type="Google" id="ProtNLM"/>
    </source>
</evidence>
<dbReference type="RefSeq" id="WP_070909859.1">
    <property type="nucleotide sequence ID" value="NZ_MLIC01000001.1"/>
</dbReference>
<keyword evidence="4" id="KW-1185">Reference proteome</keyword>
<evidence type="ECO:0000256" key="2">
    <source>
        <dbReference type="SAM" id="SignalP"/>
    </source>
</evidence>
<proteinExistence type="predicted"/>
<dbReference type="InterPro" id="IPR009003">
    <property type="entry name" value="Peptidase_S1_PA"/>
</dbReference>